<dbReference type="RefSeq" id="WP_273556930.1">
    <property type="nucleotide sequence ID" value="NZ_JAQRFI010000142.1"/>
</dbReference>
<comment type="caution">
    <text evidence="1">The sequence shown here is derived from an EMBL/GenBank/DDBJ whole genome shotgun (WGS) entry which is preliminary data.</text>
</comment>
<keyword evidence="2" id="KW-1185">Reference proteome</keyword>
<evidence type="ECO:0008006" key="3">
    <source>
        <dbReference type="Google" id="ProtNLM"/>
    </source>
</evidence>
<accession>A0ABT5LL40</accession>
<dbReference type="Proteomes" id="UP001217178">
    <property type="component" value="Unassembled WGS sequence"/>
</dbReference>
<gene>
    <name evidence="1" type="ORF">PSI23_21185</name>
</gene>
<organism evidence="1 2">
    <name type="scientific">Xenorhabdus yunnanensis</name>
    <dbReference type="NCBI Taxonomy" id="3025878"/>
    <lineage>
        <taxon>Bacteria</taxon>
        <taxon>Pseudomonadati</taxon>
        <taxon>Pseudomonadota</taxon>
        <taxon>Gammaproteobacteria</taxon>
        <taxon>Enterobacterales</taxon>
        <taxon>Morganellaceae</taxon>
        <taxon>Xenorhabdus</taxon>
    </lineage>
</organism>
<feature type="non-terminal residue" evidence="1">
    <location>
        <position position="65"/>
    </location>
</feature>
<sequence>MNFNDLLELMSHQSQRLPSLRGLVENNSIRLIYLPAAVVLILVGQSAELSSDEPAKSCGLKSSQY</sequence>
<protein>
    <recommendedName>
        <fullName evidence="3">Transposase</fullName>
    </recommendedName>
</protein>
<dbReference type="EMBL" id="JAQRFI010000142">
    <property type="protein sequence ID" value="MDC9591725.1"/>
    <property type="molecule type" value="Genomic_DNA"/>
</dbReference>
<proteinExistence type="predicted"/>
<name>A0ABT5LL40_9GAMM</name>
<evidence type="ECO:0000313" key="2">
    <source>
        <dbReference type="Proteomes" id="UP001217178"/>
    </source>
</evidence>
<reference evidence="1 2" key="1">
    <citation type="submission" date="2023-02" db="EMBL/GenBank/DDBJ databases">
        <title>Entomopathogenic bacteria.</title>
        <authorList>
            <person name="Machado R.A."/>
        </authorList>
    </citation>
    <scope>NUCLEOTIDE SEQUENCE [LARGE SCALE GENOMIC DNA]</scope>
    <source>
        <strain evidence="1 2">XENO-10</strain>
    </source>
</reference>
<evidence type="ECO:0000313" key="1">
    <source>
        <dbReference type="EMBL" id="MDC9591725.1"/>
    </source>
</evidence>